<gene>
    <name evidence="3" type="ORF">EU556_08320</name>
</gene>
<organism evidence="3 4">
    <name type="scientific">Hymenobacter fodinae</name>
    <dbReference type="NCBI Taxonomy" id="2510796"/>
    <lineage>
        <taxon>Bacteria</taxon>
        <taxon>Pseudomonadati</taxon>
        <taxon>Bacteroidota</taxon>
        <taxon>Cytophagia</taxon>
        <taxon>Cytophagales</taxon>
        <taxon>Hymenobacteraceae</taxon>
        <taxon>Hymenobacter</taxon>
    </lineage>
</organism>
<protein>
    <submittedName>
        <fullName evidence="3">Uncharacterized protein</fullName>
    </submittedName>
</protein>
<evidence type="ECO:0000256" key="2">
    <source>
        <dbReference type="SAM" id="SignalP"/>
    </source>
</evidence>
<comment type="caution">
    <text evidence="3">The sequence shown here is derived from an EMBL/GenBank/DDBJ whole genome shotgun (WGS) entry which is preliminary data.</text>
</comment>
<feature type="chain" id="PRO_5021236374" evidence="2">
    <location>
        <begin position="22"/>
        <end position="117"/>
    </location>
</feature>
<reference evidence="3 4" key="1">
    <citation type="submission" date="2019-04" db="EMBL/GenBank/DDBJ databases">
        <authorList>
            <person name="Feng G."/>
            <person name="Zhang J."/>
            <person name="Zhu H."/>
        </authorList>
    </citation>
    <scope>NUCLEOTIDE SEQUENCE [LARGE SCALE GENOMIC DNA]</scope>
    <source>
        <strain evidence="3 4">92R-1</strain>
    </source>
</reference>
<keyword evidence="4" id="KW-1185">Reference proteome</keyword>
<keyword evidence="2" id="KW-0732">Signal</keyword>
<dbReference type="AlphaFoldDB" id="A0A4Z0P6I0"/>
<accession>A0A4Z0P6I0</accession>
<feature type="compositionally biased region" description="Polar residues" evidence="1">
    <location>
        <begin position="34"/>
        <end position="86"/>
    </location>
</feature>
<dbReference type="OrthoDB" id="884590at2"/>
<dbReference type="Proteomes" id="UP000298337">
    <property type="component" value="Unassembled WGS sequence"/>
</dbReference>
<name>A0A4Z0P6I0_9BACT</name>
<feature type="compositionally biased region" description="Low complexity" evidence="1">
    <location>
        <begin position="18"/>
        <end position="28"/>
    </location>
</feature>
<sequence length="117" mass="12313">MNYSLFVAAALLLGTTTATQAQTTPTGTQHGGVVNQTTVPPINPANPVTNPGTIDQRTPTTNSPTQSGVLGTIDQGTTRPQPTVTPETIRRSASIERPATPRRNASQRKPVTRTITP</sequence>
<proteinExistence type="predicted"/>
<feature type="compositionally biased region" description="Polar residues" evidence="1">
    <location>
        <begin position="103"/>
        <end position="117"/>
    </location>
</feature>
<evidence type="ECO:0000313" key="4">
    <source>
        <dbReference type="Proteomes" id="UP000298337"/>
    </source>
</evidence>
<feature type="signal peptide" evidence="2">
    <location>
        <begin position="1"/>
        <end position="21"/>
    </location>
</feature>
<feature type="region of interest" description="Disordered" evidence="1">
    <location>
        <begin position="18"/>
        <end position="117"/>
    </location>
</feature>
<evidence type="ECO:0000256" key="1">
    <source>
        <dbReference type="SAM" id="MobiDB-lite"/>
    </source>
</evidence>
<dbReference type="EMBL" id="SRLA01000002">
    <property type="protein sequence ID" value="TGE07749.1"/>
    <property type="molecule type" value="Genomic_DNA"/>
</dbReference>
<dbReference type="RefSeq" id="WP_135433119.1">
    <property type="nucleotide sequence ID" value="NZ_SRLA01000002.1"/>
</dbReference>
<evidence type="ECO:0000313" key="3">
    <source>
        <dbReference type="EMBL" id="TGE07749.1"/>
    </source>
</evidence>